<dbReference type="PANTHER" id="PTHR12788">
    <property type="entry name" value="PROTEIN-TYROSINE SULFOTRANSFERASE 2"/>
    <property type="match status" value="1"/>
</dbReference>
<dbReference type="Pfam" id="PF13469">
    <property type="entry name" value="Sulfotransfer_3"/>
    <property type="match status" value="1"/>
</dbReference>
<dbReference type="EMBL" id="JABBXD010000007">
    <property type="protein sequence ID" value="MBD3586637.1"/>
    <property type="molecule type" value="Genomic_DNA"/>
</dbReference>
<evidence type="ECO:0000313" key="2">
    <source>
        <dbReference type="EMBL" id="MBD3586637.1"/>
    </source>
</evidence>
<proteinExistence type="predicted"/>
<dbReference type="RefSeq" id="WP_191025745.1">
    <property type="nucleotide sequence ID" value="NZ_JABBXD010000007.1"/>
</dbReference>
<dbReference type="SUPFAM" id="SSF52540">
    <property type="entry name" value="P-loop containing nucleoside triphosphate hydrolases"/>
    <property type="match status" value="1"/>
</dbReference>
<dbReference type="Gene3D" id="3.40.50.300">
    <property type="entry name" value="P-loop containing nucleotide triphosphate hydrolases"/>
    <property type="match status" value="1"/>
</dbReference>
<dbReference type="PANTHER" id="PTHR12788:SF10">
    <property type="entry name" value="PROTEIN-TYROSINE SULFOTRANSFERASE"/>
    <property type="match status" value="1"/>
</dbReference>
<reference evidence="2 3" key="1">
    <citation type="submission" date="2020-04" db="EMBL/GenBank/DDBJ databases">
        <title>Salinimonas sp. HHU 13199.</title>
        <authorList>
            <person name="Cui X."/>
            <person name="Zhang D."/>
        </authorList>
    </citation>
    <scope>NUCLEOTIDE SEQUENCE [LARGE SCALE GENOMIC DNA]</scope>
    <source>
        <strain evidence="2 3">HHU 13199</strain>
    </source>
</reference>
<evidence type="ECO:0000256" key="1">
    <source>
        <dbReference type="ARBA" id="ARBA00022679"/>
    </source>
</evidence>
<evidence type="ECO:0000313" key="3">
    <source>
        <dbReference type="Proteomes" id="UP000624419"/>
    </source>
</evidence>
<dbReference type="InterPro" id="IPR027417">
    <property type="entry name" value="P-loop_NTPase"/>
</dbReference>
<dbReference type="Proteomes" id="UP000624419">
    <property type="component" value="Unassembled WGS sequence"/>
</dbReference>
<sequence length="259" mass="30181">MVDKNFIFLAGHHRSGTSLLHEIIRNHDDITGLTNTDVPEDEGQHVQSVFKSAKHFGGPGKYIYEAESYMNETHPLVSSSSAQQIWNDWSRYFETESSHFIEKSPPNLIRSRFLQALFPNSKFIVILRHPVAVCYATQKWSKTSTQSLIEHTLRGYEIFAEDVRHLESVYVLRYEDFVCSPQANINKIFSFLGMTPVTVTHDVRPNVNEKYFDMWRKERKSIWKKVSFPVSTKLEQRFQRFGYSLKDIEALPDSNLLTR</sequence>
<gene>
    <name evidence="2" type="ORF">HHX48_12890</name>
</gene>
<keyword evidence="3" id="KW-1185">Reference proteome</keyword>
<comment type="caution">
    <text evidence="2">The sequence shown here is derived from an EMBL/GenBank/DDBJ whole genome shotgun (WGS) entry which is preliminary data.</text>
</comment>
<organism evidence="2 3">
    <name type="scientific">Salinimonas profundi</name>
    <dbReference type="NCBI Taxonomy" id="2729140"/>
    <lineage>
        <taxon>Bacteria</taxon>
        <taxon>Pseudomonadati</taxon>
        <taxon>Pseudomonadota</taxon>
        <taxon>Gammaproteobacteria</taxon>
        <taxon>Alteromonadales</taxon>
        <taxon>Alteromonadaceae</taxon>
        <taxon>Alteromonas/Salinimonas group</taxon>
        <taxon>Salinimonas</taxon>
    </lineage>
</organism>
<name>A0ABR8LKB1_9ALTE</name>
<protein>
    <submittedName>
        <fullName evidence="2">Sulfotransferase</fullName>
    </submittedName>
</protein>
<dbReference type="InterPro" id="IPR026634">
    <property type="entry name" value="TPST-like"/>
</dbReference>
<keyword evidence="1" id="KW-0808">Transferase</keyword>
<accession>A0ABR8LKB1</accession>